<dbReference type="GO" id="GO:0005635">
    <property type="term" value="C:nuclear envelope"/>
    <property type="evidence" value="ECO:0007669"/>
    <property type="project" value="TreeGrafter"/>
</dbReference>
<dbReference type="GO" id="GO:0005524">
    <property type="term" value="F:ATP binding"/>
    <property type="evidence" value="ECO:0007669"/>
    <property type="project" value="UniProtKB-KW"/>
</dbReference>
<sequence length="364" mass="41626">MNFQWLPLLCWWLQAVKGNLFQEQLGTFSEIFHSLPGQFWNSECESKELTDISKQNANTLEAWSFFIHEIEGWYCSVQECCESGDCRLTNNITGLEHDLSKKLHGQHLAKEVVVKAVKGFSATKSPEKALALSFHGWSGTGKNFVAKIIADNLYRDGLRSECVHFYIAPFHFPHANMVDIYKGQLQQFILTAVQQCKQSLFIFDEAEKLHPGLIDAIKPYIDHYDHVDGVDFRKSMFIFLSNVGGNSINSLTLEFWRAGQNREEITMDDLEHQIQREVATSRGGFARSGLVTENLIDFFIPFLPLEYKHVKLCVRDALRSRGIKYDLDILDEVAKGLLYVPKEEKLFAAKGCKSVSQRVNFFLP</sequence>
<protein>
    <recommendedName>
        <fullName evidence="8">Torsin-1A C-terminal domain-containing protein</fullName>
    </recommendedName>
</protein>
<evidence type="ECO:0000313" key="10">
    <source>
        <dbReference type="Proteomes" id="UP000288216"/>
    </source>
</evidence>
<evidence type="ECO:0000256" key="6">
    <source>
        <dbReference type="PIRSR" id="PIRSR038079-1"/>
    </source>
</evidence>
<dbReference type="Pfam" id="PF06309">
    <property type="entry name" value="Torsin"/>
    <property type="match status" value="1"/>
</dbReference>
<evidence type="ECO:0000256" key="3">
    <source>
        <dbReference type="ARBA" id="ARBA00022729"/>
    </source>
</evidence>
<comment type="similarity">
    <text evidence="2">Belongs to the ClpA/ClpB family. Torsin subfamily.</text>
</comment>
<dbReference type="InterPro" id="IPR027417">
    <property type="entry name" value="P-loop_NTPase"/>
</dbReference>
<dbReference type="Proteomes" id="UP000288216">
    <property type="component" value="Unassembled WGS sequence"/>
</dbReference>
<feature type="chain" id="PRO_5019006687" description="Torsin-1A C-terminal domain-containing protein" evidence="7">
    <location>
        <begin position="19"/>
        <end position="364"/>
    </location>
</feature>
<keyword evidence="3 7" id="KW-0732">Signal</keyword>
<dbReference type="InterPro" id="IPR001270">
    <property type="entry name" value="ClpA/B"/>
</dbReference>
<evidence type="ECO:0000313" key="9">
    <source>
        <dbReference type="EMBL" id="GCB62391.1"/>
    </source>
</evidence>
<dbReference type="FunFam" id="3.40.50.300:FF:002370">
    <property type="entry name" value="Torsin family 3, member A"/>
    <property type="match status" value="1"/>
</dbReference>
<dbReference type="OrthoDB" id="19623at2759"/>
<evidence type="ECO:0000256" key="4">
    <source>
        <dbReference type="ARBA" id="ARBA00022824"/>
    </source>
</evidence>
<organism evidence="9 10">
    <name type="scientific">Scyliorhinus torazame</name>
    <name type="common">Cloudy catshark</name>
    <name type="synonym">Catulus torazame</name>
    <dbReference type="NCBI Taxonomy" id="75743"/>
    <lineage>
        <taxon>Eukaryota</taxon>
        <taxon>Metazoa</taxon>
        <taxon>Chordata</taxon>
        <taxon>Craniata</taxon>
        <taxon>Vertebrata</taxon>
        <taxon>Chondrichthyes</taxon>
        <taxon>Elasmobranchii</taxon>
        <taxon>Galeomorphii</taxon>
        <taxon>Galeoidea</taxon>
        <taxon>Carcharhiniformes</taxon>
        <taxon>Scyliorhinidae</taxon>
        <taxon>Scyliorhinus</taxon>
    </lineage>
</organism>
<keyword evidence="6" id="KW-0067">ATP-binding</keyword>
<keyword evidence="5" id="KW-0325">Glycoprotein</keyword>
<dbReference type="GO" id="GO:0005788">
    <property type="term" value="C:endoplasmic reticulum lumen"/>
    <property type="evidence" value="ECO:0007669"/>
    <property type="project" value="UniProtKB-SubCell"/>
</dbReference>
<comment type="caution">
    <text evidence="9">The sequence shown here is derived from an EMBL/GenBank/DDBJ whole genome shotgun (WGS) entry which is preliminary data.</text>
</comment>
<evidence type="ECO:0000256" key="1">
    <source>
        <dbReference type="ARBA" id="ARBA00004319"/>
    </source>
</evidence>
<gene>
    <name evidence="9" type="ORF">scyTo_0007229</name>
</gene>
<keyword evidence="4" id="KW-0256">Endoplasmic reticulum</keyword>
<evidence type="ECO:0000256" key="7">
    <source>
        <dbReference type="SAM" id="SignalP"/>
    </source>
</evidence>
<proteinExistence type="inferred from homology"/>
<accession>A0A401NNC3</accession>
<dbReference type="PANTHER" id="PTHR10760:SF3">
    <property type="entry name" value="TORSIN-3A"/>
    <property type="match status" value="1"/>
</dbReference>
<feature type="signal peptide" evidence="7">
    <location>
        <begin position="1"/>
        <end position="18"/>
    </location>
</feature>
<keyword evidence="6" id="KW-0547">Nucleotide-binding</keyword>
<dbReference type="InterPro" id="IPR049337">
    <property type="entry name" value="TOR1A_C"/>
</dbReference>
<dbReference type="SUPFAM" id="SSF52540">
    <property type="entry name" value="P-loop containing nucleoside triphosphate hydrolases"/>
    <property type="match status" value="1"/>
</dbReference>
<feature type="domain" description="Torsin-1A C-terminal" evidence="8">
    <location>
        <begin position="305"/>
        <end position="362"/>
    </location>
</feature>
<evidence type="ECO:0000259" key="8">
    <source>
        <dbReference type="Pfam" id="PF21376"/>
    </source>
</evidence>
<dbReference type="EMBL" id="BFAA01002573">
    <property type="protein sequence ID" value="GCB62391.1"/>
    <property type="molecule type" value="Genomic_DNA"/>
</dbReference>
<dbReference type="PANTHER" id="PTHR10760">
    <property type="entry name" value="TORSIN"/>
    <property type="match status" value="1"/>
</dbReference>
<dbReference type="InterPro" id="IPR017378">
    <property type="entry name" value="Torsin_1/2"/>
</dbReference>
<dbReference type="PRINTS" id="PR00300">
    <property type="entry name" value="CLPPROTEASEA"/>
</dbReference>
<dbReference type="Pfam" id="PF21376">
    <property type="entry name" value="TOR1A_C"/>
    <property type="match status" value="1"/>
</dbReference>
<evidence type="ECO:0000256" key="5">
    <source>
        <dbReference type="ARBA" id="ARBA00023180"/>
    </source>
</evidence>
<keyword evidence="10" id="KW-1185">Reference proteome</keyword>
<dbReference type="Gene3D" id="3.40.50.300">
    <property type="entry name" value="P-loop containing nucleotide triphosphate hydrolases"/>
    <property type="match status" value="1"/>
</dbReference>
<dbReference type="InterPro" id="IPR010448">
    <property type="entry name" value="Torsin"/>
</dbReference>
<name>A0A401NNC3_SCYTO</name>
<reference evidence="9 10" key="1">
    <citation type="journal article" date="2018" name="Nat. Ecol. Evol.">
        <title>Shark genomes provide insights into elasmobranch evolution and the origin of vertebrates.</title>
        <authorList>
            <person name="Hara Y"/>
            <person name="Yamaguchi K"/>
            <person name="Onimaru K"/>
            <person name="Kadota M"/>
            <person name="Koyanagi M"/>
            <person name="Keeley SD"/>
            <person name="Tatsumi K"/>
            <person name="Tanaka K"/>
            <person name="Motone F"/>
            <person name="Kageyama Y"/>
            <person name="Nozu R"/>
            <person name="Adachi N"/>
            <person name="Nishimura O"/>
            <person name="Nakagawa R"/>
            <person name="Tanegashima C"/>
            <person name="Kiyatake I"/>
            <person name="Matsumoto R"/>
            <person name="Murakumo K"/>
            <person name="Nishida K"/>
            <person name="Terakita A"/>
            <person name="Kuratani S"/>
            <person name="Sato K"/>
            <person name="Hyodo S Kuraku.S."/>
        </authorList>
    </citation>
    <scope>NUCLEOTIDE SEQUENCE [LARGE SCALE GENOMIC DNA]</scope>
</reference>
<evidence type="ECO:0000256" key="2">
    <source>
        <dbReference type="ARBA" id="ARBA00006235"/>
    </source>
</evidence>
<dbReference type="STRING" id="75743.A0A401NNC3"/>
<dbReference type="PIRSF" id="PIRSF038079">
    <property type="entry name" value="Torsin_2A"/>
    <property type="match status" value="1"/>
</dbReference>
<dbReference type="GO" id="GO:0016887">
    <property type="term" value="F:ATP hydrolysis activity"/>
    <property type="evidence" value="ECO:0007669"/>
    <property type="project" value="InterPro"/>
</dbReference>
<feature type="binding site" evidence="6">
    <location>
        <begin position="136"/>
        <end position="143"/>
    </location>
    <ligand>
        <name>ATP</name>
        <dbReference type="ChEBI" id="CHEBI:30616"/>
    </ligand>
</feature>
<dbReference type="OMA" id="FYCNIWE"/>
<comment type="subcellular location">
    <subcellularLocation>
        <location evidence="1">Endoplasmic reticulum lumen</location>
    </subcellularLocation>
</comment>
<dbReference type="AlphaFoldDB" id="A0A401NNC3"/>